<evidence type="ECO:0000313" key="1">
    <source>
        <dbReference type="EMBL" id="WVZ49416.1"/>
    </source>
</evidence>
<gene>
    <name evidence="1" type="ORF">U9M48_000781</name>
</gene>
<reference evidence="1 2" key="1">
    <citation type="submission" date="2024-02" db="EMBL/GenBank/DDBJ databases">
        <title>High-quality chromosome-scale genome assembly of Pensacola bahiagrass (Paspalum notatum Flugge var. saurae).</title>
        <authorList>
            <person name="Vega J.M."/>
            <person name="Podio M."/>
            <person name="Orjuela J."/>
            <person name="Siena L.A."/>
            <person name="Pessino S.C."/>
            <person name="Combes M.C."/>
            <person name="Mariac C."/>
            <person name="Albertini E."/>
            <person name="Pupilli F."/>
            <person name="Ortiz J.P.A."/>
            <person name="Leblanc O."/>
        </authorList>
    </citation>
    <scope>NUCLEOTIDE SEQUENCE [LARGE SCALE GENOMIC DNA]</scope>
    <source>
        <strain evidence="1">R1</strain>
        <tissue evidence="1">Leaf</tissue>
    </source>
</reference>
<organism evidence="1 2">
    <name type="scientific">Paspalum notatum var. saurae</name>
    <dbReference type="NCBI Taxonomy" id="547442"/>
    <lineage>
        <taxon>Eukaryota</taxon>
        <taxon>Viridiplantae</taxon>
        <taxon>Streptophyta</taxon>
        <taxon>Embryophyta</taxon>
        <taxon>Tracheophyta</taxon>
        <taxon>Spermatophyta</taxon>
        <taxon>Magnoliopsida</taxon>
        <taxon>Liliopsida</taxon>
        <taxon>Poales</taxon>
        <taxon>Poaceae</taxon>
        <taxon>PACMAD clade</taxon>
        <taxon>Panicoideae</taxon>
        <taxon>Andropogonodae</taxon>
        <taxon>Paspaleae</taxon>
        <taxon>Paspalinae</taxon>
        <taxon>Paspalum</taxon>
    </lineage>
</organism>
<protein>
    <submittedName>
        <fullName evidence="1">Uncharacterized protein</fullName>
    </submittedName>
</protein>
<evidence type="ECO:0000313" key="2">
    <source>
        <dbReference type="Proteomes" id="UP001341281"/>
    </source>
</evidence>
<keyword evidence="2" id="KW-1185">Reference proteome</keyword>
<dbReference type="EMBL" id="CP144745">
    <property type="protein sequence ID" value="WVZ49416.1"/>
    <property type="molecule type" value="Genomic_DNA"/>
</dbReference>
<sequence>MTTSAALEFRATRSTEVTIQTLSCFVSHRHAKCCYCFIYVHACFET</sequence>
<accession>A0AAQ3PM47</accession>
<name>A0AAQ3PM47_PASNO</name>
<proteinExistence type="predicted"/>
<dbReference type="AlphaFoldDB" id="A0AAQ3PM47"/>
<dbReference type="Proteomes" id="UP001341281">
    <property type="component" value="Chromosome 01"/>
</dbReference>